<evidence type="ECO:0000313" key="3">
    <source>
        <dbReference type="EMBL" id="QBF84713.1"/>
    </source>
</evidence>
<dbReference type="InterPro" id="IPR000594">
    <property type="entry name" value="ThiF_NAD_FAD-bd"/>
</dbReference>
<dbReference type="RefSeq" id="WP_130603093.1">
    <property type="nucleotide sequence ID" value="NZ_CP036200.1"/>
</dbReference>
<dbReference type="GO" id="GO:0005829">
    <property type="term" value="C:cytosol"/>
    <property type="evidence" value="ECO:0007669"/>
    <property type="project" value="TreeGrafter"/>
</dbReference>
<feature type="region of interest" description="Disordered" evidence="1">
    <location>
        <begin position="1"/>
        <end position="20"/>
    </location>
</feature>
<dbReference type="GO" id="GO:0004792">
    <property type="term" value="F:thiosulfate-cyanide sulfurtransferase activity"/>
    <property type="evidence" value="ECO:0007669"/>
    <property type="project" value="TreeGrafter"/>
</dbReference>
<dbReference type="GO" id="GO:0008146">
    <property type="term" value="F:sulfotransferase activity"/>
    <property type="evidence" value="ECO:0007669"/>
    <property type="project" value="TreeGrafter"/>
</dbReference>
<dbReference type="KEGG" id="smai:EXU30_20095"/>
<proteinExistence type="predicted"/>
<gene>
    <name evidence="3" type="ORF">EXU30_20095</name>
</gene>
<dbReference type="PANTHER" id="PTHR10953:SF240">
    <property type="entry name" value="SULFUR CARRIER PROTEIN THIS ADENYLYLTRANSFERASE"/>
    <property type="match status" value="1"/>
</dbReference>
<dbReference type="CDD" id="cd00757">
    <property type="entry name" value="ThiF_MoeB_HesA_family"/>
    <property type="match status" value="1"/>
</dbReference>
<accession>A0A411PMG3</accession>
<organism evidence="3 4">
    <name type="scientific">Shewanella maritima</name>
    <dbReference type="NCBI Taxonomy" id="2520507"/>
    <lineage>
        <taxon>Bacteria</taxon>
        <taxon>Pseudomonadati</taxon>
        <taxon>Pseudomonadota</taxon>
        <taxon>Gammaproteobacteria</taxon>
        <taxon>Alteromonadales</taxon>
        <taxon>Shewanellaceae</taxon>
        <taxon>Shewanella</taxon>
    </lineage>
</organism>
<dbReference type="GO" id="GO:0016779">
    <property type="term" value="F:nucleotidyltransferase activity"/>
    <property type="evidence" value="ECO:0007669"/>
    <property type="project" value="TreeGrafter"/>
</dbReference>
<dbReference type="GO" id="GO:0008641">
    <property type="term" value="F:ubiquitin-like modifier activating enzyme activity"/>
    <property type="evidence" value="ECO:0007669"/>
    <property type="project" value="InterPro"/>
</dbReference>
<protein>
    <submittedName>
        <fullName evidence="3">HesA/MoeB/ThiF family protein</fullName>
    </submittedName>
</protein>
<dbReference type="Gene3D" id="3.40.50.720">
    <property type="entry name" value="NAD(P)-binding Rossmann-like Domain"/>
    <property type="match status" value="1"/>
</dbReference>
<dbReference type="AlphaFoldDB" id="A0A411PMG3"/>
<sequence>MPASTNDANSSGAITSTTDSSATIASTDRTKLTDKQFIEFSRQIFVEDFGELGQENLLNAKVLIIGAGGLGAQVAHQLVAAGVGAGVYGNLDAKTRINAGHIKLVDGDLVETSNIPRQLLFSMTDVGENKAKTAANRLNRQYQNANVRAVSCDLAADKLEHIFSDGCELDGYDLVIDCTDNLKARHLINELCVTHKLTLLSGAVAGNDGQVFCLDFDCKASQTTNGIQKAREHDFGCYQCLVPKGSTTSQSCSAIGVLGPTVSHIASTQAMFAISHLAGTFNHYGQLFRFQANPVRWLQMTLTRDSKCSVCCSKG</sequence>
<evidence type="ECO:0000313" key="4">
    <source>
        <dbReference type="Proteomes" id="UP000291106"/>
    </source>
</evidence>
<dbReference type="EMBL" id="CP036200">
    <property type="protein sequence ID" value="QBF84713.1"/>
    <property type="molecule type" value="Genomic_DNA"/>
</dbReference>
<feature type="domain" description="THIF-type NAD/FAD binding fold" evidence="2">
    <location>
        <begin position="40"/>
        <end position="310"/>
    </location>
</feature>
<name>A0A411PMG3_9GAMM</name>
<evidence type="ECO:0000256" key="1">
    <source>
        <dbReference type="SAM" id="MobiDB-lite"/>
    </source>
</evidence>
<dbReference type="InterPro" id="IPR035985">
    <property type="entry name" value="Ubiquitin-activating_enz"/>
</dbReference>
<dbReference type="OrthoDB" id="9804286at2"/>
<dbReference type="InterPro" id="IPR045886">
    <property type="entry name" value="ThiF/MoeB/HesA"/>
</dbReference>
<dbReference type="PANTHER" id="PTHR10953">
    <property type="entry name" value="UBIQUITIN-ACTIVATING ENZYME E1"/>
    <property type="match status" value="1"/>
</dbReference>
<reference evidence="3 4" key="1">
    <citation type="submission" date="2019-02" db="EMBL/GenBank/DDBJ databases">
        <title>Shewanella sp. D4-2 isolated from Dokdo Island.</title>
        <authorList>
            <person name="Baek K."/>
        </authorList>
    </citation>
    <scope>NUCLEOTIDE SEQUENCE [LARGE SCALE GENOMIC DNA]</scope>
    <source>
        <strain evidence="3 4">D4-2</strain>
    </source>
</reference>
<dbReference type="Proteomes" id="UP000291106">
    <property type="component" value="Chromosome"/>
</dbReference>
<evidence type="ECO:0000259" key="2">
    <source>
        <dbReference type="Pfam" id="PF00899"/>
    </source>
</evidence>
<keyword evidence="4" id="KW-1185">Reference proteome</keyword>
<dbReference type="Pfam" id="PF00899">
    <property type="entry name" value="ThiF"/>
    <property type="match status" value="1"/>
</dbReference>
<dbReference type="SUPFAM" id="SSF69572">
    <property type="entry name" value="Activating enzymes of the ubiquitin-like proteins"/>
    <property type="match status" value="1"/>
</dbReference>
<feature type="compositionally biased region" description="Low complexity" evidence="1">
    <location>
        <begin position="10"/>
        <end position="20"/>
    </location>
</feature>